<keyword evidence="5" id="KW-1133">Transmembrane helix</keyword>
<dbReference type="Gene3D" id="1.10.8.60">
    <property type="match status" value="1"/>
</dbReference>
<dbReference type="GO" id="GO:0016887">
    <property type="term" value="F:ATP hydrolysis activity"/>
    <property type="evidence" value="ECO:0007669"/>
    <property type="project" value="InterPro"/>
</dbReference>
<keyword evidence="2" id="KW-0547">Nucleotide-binding</keyword>
<dbReference type="OrthoDB" id="29072at2759"/>
<dbReference type="SUPFAM" id="SSF52540">
    <property type="entry name" value="P-loop containing nucleoside triphosphate hydrolases"/>
    <property type="match status" value="1"/>
</dbReference>
<feature type="domain" description="AAA+ ATPase" evidence="6">
    <location>
        <begin position="741"/>
        <end position="879"/>
    </location>
</feature>
<dbReference type="InterPro" id="IPR027417">
    <property type="entry name" value="P-loop_NTPase"/>
</dbReference>
<protein>
    <submittedName>
        <fullName evidence="7">Katanin p60 ATPase-containing subunit A-like 2</fullName>
    </submittedName>
</protein>
<dbReference type="InterPro" id="IPR003593">
    <property type="entry name" value="AAA+_ATPase"/>
</dbReference>
<feature type="compositionally biased region" description="Low complexity" evidence="4">
    <location>
        <begin position="380"/>
        <end position="401"/>
    </location>
</feature>
<dbReference type="PANTHER" id="PTHR23074">
    <property type="entry name" value="AAA DOMAIN-CONTAINING"/>
    <property type="match status" value="1"/>
</dbReference>
<evidence type="ECO:0000256" key="2">
    <source>
        <dbReference type="ARBA" id="ARBA00022741"/>
    </source>
</evidence>
<sequence length="1224" mass="135701">MAMRSAREMKVRMMAGNDTVDNARSSISYDANRLPTSDNLNMGDVIDFRNDPKKPWFDPARELGRRAGREILSRRRTRKMELQTSFCCLPLTDHSQCASPGSTDENEQPGAAAHFKDEVVFTCGRRGSFLNTATEIGRRRHASKSVDPPLTAREKKQQDLFSSRIFSHGGRLSLVVPIMMLQFNPQTLLVVVKESSTTLATLTTESEYRQCLDPLKGLHGTDQALPPNDRRTCSDIGPLDGMRGDEYWRELRPYLHRLSREEDMRQHYPAAFLRLKEDRRIGEIVTDLQTRYERSPVDLLKAICSQLDAPCRLPSVAVGDPSIPCYRSEMDDEALDEALAVEAEDRQWKSLVLAATIGLYQSSRRYSNMAPTPPSEKQGDTTSAAAAEADGGDNNNTSGSSSKKRKETPLSFRKAPVVKAPESSMPVPPTGGEPPGPPQRPVTQSKNDEGPPRVDELDTCPVIQECRSAEFLAANSPRVAPQTPVYIDSDGDIAHGFMIEDPLTGAMLDIHDGVSTLHRLDDSDASRFNAESAYRPTKGSRGSQSSEAARAHLLKFIEAGEAAKALEEDGRDMEAIRQYEYAINLSKDVSNADVEEVCFTFSRRVEELRRRIAAKNHTSVTNPTRPRMVIRAAGQRRRVGGAGSANGASVKSLSSLNGLGYSGFPLNFYLRIPLSFPRFCQAGVAGGSIASHQSEIDSLIVSVTGVKWEDVVGLEEPKRHLMEMIIMPSLNPKLFTGLRAPPLGLLLFGPPGNGKTHLAKAVASQCKDVTFFSVSASALTSRWHGEDEKMVRDLFTVARARAPSVIFMDEVDSILGKRGDNDHEATRRLKTEMLIQLDGIHEESGKGRVVVLAATNRPMDLDEAVLRRFPKRIYVPLPEPSTRAAAIEKLVKDVPNSKITERDIEKIVAATEHYSHSDLNQLCREAAMSSMRNLNMDKMRTMKPEDLPPLRLEHFSEALKVIRPSSTGLVALYAVIRILDNEAFKRSIDETTGISKEVILLLLTGMITINRVSKRPVLELKVNRSLPFLTLALSYCAVTLYFVSTALWAWFTLACIIVWITTGQPEYSGTRCVEYISGLSDLSNRVLLKNVERRGPKSGTRQEKSSHWLVLFNSPSLPAAAEASFVFASIAAKYHSDLLEFGLVDVDRWPDAATCQGINPSLQSVQLPSLVLYNRGKELSRYPSLPDDSPEPELRYTLTRSFNKSTLSAYFHLPEISGKLRSSR</sequence>
<feature type="region of interest" description="Disordered" evidence="4">
    <location>
        <begin position="365"/>
        <end position="456"/>
    </location>
</feature>
<evidence type="ECO:0000256" key="4">
    <source>
        <dbReference type="SAM" id="MobiDB-lite"/>
    </source>
</evidence>
<dbReference type="Gene3D" id="3.40.30.10">
    <property type="entry name" value="Glutaredoxin"/>
    <property type="match status" value="1"/>
</dbReference>
<evidence type="ECO:0000256" key="3">
    <source>
        <dbReference type="ARBA" id="ARBA00022840"/>
    </source>
</evidence>
<dbReference type="EMBL" id="JABANP010000054">
    <property type="protein sequence ID" value="KAF4692828.1"/>
    <property type="molecule type" value="Genomic_DNA"/>
</dbReference>
<keyword evidence="5" id="KW-0812">Transmembrane</keyword>
<dbReference type="InterPro" id="IPR003959">
    <property type="entry name" value="ATPase_AAA_core"/>
</dbReference>
<evidence type="ECO:0000313" key="8">
    <source>
        <dbReference type="Proteomes" id="UP000541610"/>
    </source>
</evidence>
<feature type="compositionally biased region" description="Pro residues" evidence="4">
    <location>
        <begin position="426"/>
        <end position="440"/>
    </location>
</feature>
<dbReference type="AlphaFoldDB" id="A0A7J6P9N2"/>
<dbReference type="InterPro" id="IPR050304">
    <property type="entry name" value="MT-severing_AAA_ATPase"/>
</dbReference>
<accession>A0A7J6P9N2</accession>
<dbReference type="InterPro" id="IPR003960">
    <property type="entry name" value="ATPase_AAA_CS"/>
</dbReference>
<comment type="caution">
    <text evidence="7">The sequence shown here is derived from an EMBL/GenBank/DDBJ whole genome shotgun (WGS) entry which is preliminary data.</text>
</comment>
<dbReference type="PANTHER" id="PTHR23074:SF17">
    <property type="entry name" value="FIDGETIN-LIKE PROTEIN 1"/>
    <property type="match status" value="1"/>
</dbReference>
<dbReference type="PROSITE" id="PS00674">
    <property type="entry name" value="AAA"/>
    <property type="match status" value="1"/>
</dbReference>
<dbReference type="SUPFAM" id="SSF52833">
    <property type="entry name" value="Thioredoxin-like"/>
    <property type="match status" value="1"/>
</dbReference>
<evidence type="ECO:0000256" key="5">
    <source>
        <dbReference type="SAM" id="Phobius"/>
    </source>
</evidence>
<feature type="transmembrane region" description="Helical" evidence="5">
    <location>
        <begin position="1032"/>
        <end position="1061"/>
    </location>
</feature>
<dbReference type="InterPro" id="IPR036249">
    <property type="entry name" value="Thioredoxin-like_sf"/>
</dbReference>
<dbReference type="SMART" id="SM00382">
    <property type="entry name" value="AAA"/>
    <property type="match status" value="1"/>
</dbReference>
<feature type="compositionally biased region" description="Basic and acidic residues" evidence="4">
    <location>
        <begin position="446"/>
        <end position="456"/>
    </location>
</feature>
<comment type="similarity">
    <text evidence="1">Belongs to the AAA ATPase family.</text>
</comment>
<keyword evidence="3" id="KW-0067">ATP-binding</keyword>
<organism evidence="7 8">
    <name type="scientific">Perkinsus olseni</name>
    <name type="common">Perkinsus atlanticus</name>
    <dbReference type="NCBI Taxonomy" id="32597"/>
    <lineage>
        <taxon>Eukaryota</taxon>
        <taxon>Sar</taxon>
        <taxon>Alveolata</taxon>
        <taxon>Perkinsozoa</taxon>
        <taxon>Perkinsea</taxon>
        <taxon>Perkinsida</taxon>
        <taxon>Perkinsidae</taxon>
        <taxon>Perkinsus</taxon>
    </lineage>
</organism>
<gene>
    <name evidence="7" type="primary">KATNAL2_1</name>
    <name evidence="7" type="ORF">FOZ60_012522</name>
</gene>
<dbReference type="Pfam" id="PF00004">
    <property type="entry name" value="AAA"/>
    <property type="match status" value="1"/>
</dbReference>
<name>A0A7J6P9N2_PEROL</name>
<evidence type="ECO:0000259" key="6">
    <source>
        <dbReference type="SMART" id="SM00382"/>
    </source>
</evidence>
<evidence type="ECO:0000313" key="7">
    <source>
        <dbReference type="EMBL" id="KAF4692828.1"/>
    </source>
</evidence>
<dbReference type="GO" id="GO:0005524">
    <property type="term" value="F:ATP binding"/>
    <property type="evidence" value="ECO:0007669"/>
    <property type="project" value="UniProtKB-KW"/>
</dbReference>
<dbReference type="Proteomes" id="UP000541610">
    <property type="component" value="Unassembled WGS sequence"/>
</dbReference>
<evidence type="ECO:0000256" key="1">
    <source>
        <dbReference type="ARBA" id="ARBA00006914"/>
    </source>
</evidence>
<reference evidence="7 8" key="1">
    <citation type="submission" date="2020-04" db="EMBL/GenBank/DDBJ databases">
        <title>Perkinsus olseni comparative genomics.</title>
        <authorList>
            <person name="Bogema D.R."/>
        </authorList>
    </citation>
    <scope>NUCLEOTIDE SEQUENCE [LARGE SCALE GENOMIC DNA]</scope>
    <source>
        <strain evidence="7">00978-12</strain>
    </source>
</reference>
<keyword evidence="5" id="KW-0472">Membrane</keyword>
<proteinExistence type="inferred from homology"/>
<dbReference type="FunFam" id="3.40.50.300:FF:002588">
    <property type="entry name" value="ATPase, AAA family"/>
    <property type="match status" value="1"/>
</dbReference>
<dbReference type="FunFam" id="1.10.8.60:FF:000022">
    <property type="entry name" value="Fidgetin like 1"/>
    <property type="match status" value="1"/>
</dbReference>
<dbReference type="Gene3D" id="3.40.50.300">
    <property type="entry name" value="P-loop containing nucleotide triphosphate hydrolases"/>
    <property type="match status" value="1"/>
</dbReference>